<reference evidence="1" key="4">
    <citation type="submission" date="2021-11" db="EMBL/GenBank/DDBJ databases">
        <authorList>
            <person name="Munson-Mcgee J."/>
            <person name="Field E."/>
            <person name="Bateson M."/>
            <person name="Rooney C."/>
            <person name="Stepanauskas R."/>
            <person name="Young M."/>
        </authorList>
    </citation>
    <scope>NUCLEOTIDE SEQUENCE</scope>
    <source>
        <strain evidence="1">SCGC AB-777_F03</strain>
    </source>
</reference>
<dbReference type="EMBL" id="QEFP02000007">
    <property type="protein sequence ID" value="MCC5447085.1"/>
    <property type="molecule type" value="Genomic_DNA"/>
</dbReference>
<dbReference type="EMBL" id="QEFH01000014">
    <property type="protein sequence ID" value="PVU70902.1"/>
    <property type="molecule type" value="Genomic_DNA"/>
</dbReference>
<proteinExistence type="predicted"/>
<organism evidence="2">
    <name type="scientific">Nanobsidianus stetteri</name>
    <dbReference type="NCBI Taxonomy" id="1294122"/>
    <lineage>
        <taxon>Archaea</taxon>
        <taxon>Nanobdellota</taxon>
        <taxon>Candidatus Nanoarchaeia</taxon>
        <taxon>Nanoarchaeales</taxon>
        <taxon>Nanopusillaceae</taxon>
        <taxon>Candidatus Nanobsidianus</taxon>
    </lineage>
</organism>
<dbReference type="NCBIfam" id="TIGR00322">
    <property type="entry name" value="diphth2_R"/>
    <property type="match status" value="1"/>
</dbReference>
<dbReference type="InterPro" id="IPR042263">
    <property type="entry name" value="DPH1/DPH2_1"/>
</dbReference>
<sequence length="90" mass="10916">MEIDFELDKIFETLDKKKYKKILLQFPDGLKPYSKEIYDKIKEKYKDIEIYIWFGSDFGGCDIPIYLDKYGFDLIIHFGHSKFYKLKLNE</sequence>
<dbReference type="EMBL" id="QEFP01000004">
    <property type="protein sequence ID" value="PVU68722.1"/>
    <property type="molecule type" value="Genomic_DNA"/>
</dbReference>
<dbReference type="Gene3D" id="3.40.50.11840">
    <property type="entry name" value="Diphthamide synthesis DPH1/DPH2 domain 1"/>
    <property type="match status" value="1"/>
</dbReference>
<dbReference type="AlphaFoldDB" id="A0A2T9WLM7"/>
<dbReference type="PANTHER" id="PTHR10762:SF1">
    <property type="entry name" value="2-(3-AMINO-3-CARBOXYPROPYL)HISTIDINE SYNTHASE SUBUNIT 1"/>
    <property type="match status" value="1"/>
</dbReference>
<evidence type="ECO:0000313" key="3">
    <source>
        <dbReference type="EMBL" id="PVU70902.1"/>
    </source>
</evidence>
<dbReference type="Proteomes" id="UP000245509">
    <property type="component" value="Unassembled WGS sequence"/>
</dbReference>
<dbReference type="PANTHER" id="PTHR10762">
    <property type="entry name" value="DIPHTHAMIDE BIOSYNTHESIS PROTEIN"/>
    <property type="match status" value="1"/>
</dbReference>
<evidence type="ECO:0000313" key="2">
    <source>
        <dbReference type="EMBL" id="PVU68722.1"/>
    </source>
</evidence>
<dbReference type="Proteomes" id="UP000245908">
    <property type="component" value="Unassembled WGS sequence"/>
</dbReference>
<evidence type="ECO:0000313" key="4">
    <source>
        <dbReference type="Proteomes" id="UP000245908"/>
    </source>
</evidence>
<name>A0A2T9WLM7_NANST</name>
<evidence type="ECO:0000313" key="1">
    <source>
        <dbReference type="EMBL" id="MCC5447085.1"/>
    </source>
</evidence>
<dbReference type="GO" id="GO:0090560">
    <property type="term" value="F:2-(3-amino-3-carboxypropyl)histidine synthase activity"/>
    <property type="evidence" value="ECO:0007669"/>
    <property type="project" value="InterPro"/>
</dbReference>
<dbReference type="GO" id="GO:0017183">
    <property type="term" value="P:protein histidyl modification to diphthamide"/>
    <property type="evidence" value="ECO:0007669"/>
    <property type="project" value="InterPro"/>
</dbReference>
<reference evidence="2" key="2">
    <citation type="submission" date="2017-05" db="EMBL/GenBank/DDBJ databases">
        <authorList>
            <person name="Song R."/>
            <person name="Chenine A.L."/>
            <person name="Ruprecht R.M."/>
        </authorList>
    </citation>
    <scope>NUCLEOTIDE SEQUENCE</scope>
    <source>
        <strain evidence="2">SCGC AB-777_F03</strain>
        <strain evidence="3">SCGC AB-777_O03</strain>
    </source>
</reference>
<reference evidence="2 4" key="1">
    <citation type="journal article" date="2015" name="Appl. Environ. Microbiol.">
        <title>Nanoarchaeota, Their Sulfolobales Host, and Nanoarchaeota Virus Distribution across Yellowstone National Park Hot Springs.</title>
        <authorList>
            <person name="Munson-McGee J.H."/>
            <person name="Field E.K."/>
            <person name="Bateson M."/>
            <person name="Rooney C."/>
            <person name="Stepanauskas R."/>
            <person name="Young M.J."/>
        </authorList>
    </citation>
    <scope>NUCLEOTIDE SEQUENCE [LARGE SCALE GENOMIC DNA]</scope>
    <source>
        <strain evidence="2">SCGC AB-777_F03</strain>
        <strain evidence="3">SCGC AB-777_O03</strain>
    </source>
</reference>
<protein>
    <submittedName>
        <fullName evidence="1">Diphthamide synthesis protein</fullName>
    </submittedName>
</protein>
<dbReference type="RefSeq" id="WP_228615311.1">
    <property type="nucleotide sequence ID" value="NZ_QEFP02000007.1"/>
</dbReference>
<gene>
    <name evidence="1" type="ORF">DDW03_001565</name>
    <name evidence="2" type="ORF">DDW03_01335</name>
    <name evidence="3" type="ORF">DDW05_02080</name>
</gene>
<accession>A0A2T9WLM7</accession>
<dbReference type="InterPro" id="IPR016435">
    <property type="entry name" value="DPH1/DPH2"/>
</dbReference>
<dbReference type="Pfam" id="PF01866">
    <property type="entry name" value="Diphthamide_syn"/>
    <property type="match status" value="1"/>
</dbReference>
<comment type="caution">
    <text evidence="2">The sequence shown here is derived from an EMBL/GenBank/DDBJ whole genome shotgun (WGS) entry which is preliminary data.</text>
</comment>
<reference evidence="1" key="3">
    <citation type="submission" date="2017-05" db="EMBL/GenBank/DDBJ databases">
        <authorList>
            <person name="Munson-Mcgee J.H."/>
        </authorList>
    </citation>
    <scope>NUCLEOTIDE SEQUENCE</scope>
    <source>
        <strain evidence="1">SCGC AB-777_F03</strain>
    </source>
</reference>